<dbReference type="SUPFAM" id="SSF53300">
    <property type="entry name" value="vWA-like"/>
    <property type="match status" value="1"/>
</dbReference>
<evidence type="ECO:0000313" key="7">
    <source>
        <dbReference type="Proteomes" id="UP000058613"/>
    </source>
</evidence>
<organism evidence="6 7">
    <name type="scientific">Pyrodictium delaneyi</name>
    <dbReference type="NCBI Taxonomy" id="1273541"/>
    <lineage>
        <taxon>Archaea</taxon>
        <taxon>Thermoproteota</taxon>
        <taxon>Thermoprotei</taxon>
        <taxon>Desulfurococcales</taxon>
        <taxon>Pyrodictiaceae</taxon>
        <taxon>Pyrodictium</taxon>
    </lineage>
</organism>
<feature type="compositionally biased region" description="Gly residues" evidence="4">
    <location>
        <begin position="375"/>
        <end position="397"/>
    </location>
</feature>
<proteinExistence type="inferred from homology"/>
<dbReference type="InterPro" id="IPR052989">
    <property type="entry name" value="Mg-chelatase_DI-like"/>
</dbReference>
<sequence length="667" mass="73203">MDARRARRIYFPFTAIVGMEKAKTALLAAAVDPGIGGVLLVGDKGTGKTTLVRSLAQVLPEIPVVKGCPYGCNPFDPREMCDTHYEAWLRGEKPEIEWRPMRVIDLPLSISVDRLVGSIDVEAALREGRVVFKPGLLAEANRNILYIDEVNLLDDYIADIILDAAATGWNTVEREGFSVRHPARFILVGSMNPEEGELRPQLLDRFGLYVEVMASQDPEERMLIVERVEEFHRDPIGFMKRFEESEEKLRQRIIRARELLSRVEMPRSLLRLIAETVVKLGIRTHRAEITVVRTARALAALDGRERVSLDDVKRAMELALPHRLRSHPFENPEQKLQKLLQQLDQLHVEDKPEPQGSRSAEAGAQHGGEQVAASGTGGGGNSGGEPGGGAEIGGGGASSSMRPLARLGDVNAEPQASLFPMSPPSRLGGKRRSLGHGRRSYRLRPGAQGYPVDSMPPLRGLEAWDVDLYATLRAALQRGAAKPTHWDVRVRLRREKPQSLHIILLDASGSMYAENRLAAAKAIAEGLARSSYVERAWPALIAFQGSSAQTIVQPTRSYRRLIEAIDGIAVGGSTPLPAALLEAARLARLFRLKRPGARIVLHLVTDGRANVPLSDSIEDDLVALAAELRRLGVEAVIYDTKSAKSMRLLDYTGLLARLLKARVVSAG</sequence>
<dbReference type="Gene3D" id="3.40.50.410">
    <property type="entry name" value="von Willebrand factor, type A domain"/>
    <property type="match status" value="1"/>
</dbReference>
<dbReference type="Proteomes" id="UP000058613">
    <property type="component" value="Chromosome"/>
</dbReference>
<dbReference type="EMBL" id="CP013011">
    <property type="protein sequence ID" value="ALL01462.1"/>
    <property type="molecule type" value="Genomic_DNA"/>
</dbReference>
<dbReference type="PATRIC" id="fig|1273541.4.peg.1512"/>
<dbReference type="CDD" id="cd00009">
    <property type="entry name" value="AAA"/>
    <property type="match status" value="1"/>
</dbReference>
<dbReference type="InterPro" id="IPR002035">
    <property type="entry name" value="VWF_A"/>
</dbReference>
<feature type="compositionally biased region" description="Basic residues" evidence="4">
    <location>
        <begin position="428"/>
        <end position="442"/>
    </location>
</feature>
<dbReference type="Gene3D" id="3.40.50.300">
    <property type="entry name" value="P-loop containing nucleotide triphosphate hydrolases"/>
    <property type="match status" value="1"/>
</dbReference>
<evidence type="ECO:0000313" key="6">
    <source>
        <dbReference type="EMBL" id="ALL01462.1"/>
    </source>
</evidence>
<dbReference type="InterPro" id="IPR003593">
    <property type="entry name" value="AAA+_ATPase"/>
</dbReference>
<dbReference type="Pfam" id="PF13519">
    <property type="entry name" value="VWA_2"/>
    <property type="match status" value="1"/>
</dbReference>
<dbReference type="InterPro" id="IPR000523">
    <property type="entry name" value="Mg_chelatse_chII-like_cat_dom"/>
</dbReference>
<dbReference type="SMART" id="SM00382">
    <property type="entry name" value="AAA"/>
    <property type="match status" value="1"/>
</dbReference>
<evidence type="ECO:0000256" key="1">
    <source>
        <dbReference type="ARBA" id="ARBA00005799"/>
    </source>
</evidence>
<dbReference type="Pfam" id="PF01078">
    <property type="entry name" value="Mg_chelatase"/>
    <property type="match status" value="2"/>
</dbReference>
<gene>
    <name evidence="6" type="ORF">Pyrde_1416</name>
</gene>
<dbReference type="PANTHER" id="PTHR35023">
    <property type="entry name" value="CHELATASE-RELATED"/>
    <property type="match status" value="1"/>
</dbReference>
<dbReference type="SMART" id="SM00327">
    <property type="entry name" value="VWA"/>
    <property type="match status" value="1"/>
</dbReference>
<dbReference type="InterPro" id="IPR041628">
    <property type="entry name" value="ChlI/MoxR_AAA_lid"/>
</dbReference>
<name>A0A0P0N5B8_9CREN</name>
<evidence type="ECO:0000256" key="3">
    <source>
        <dbReference type="ARBA" id="ARBA00022840"/>
    </source>
</evidence>
<comment type="similarity">
    <text evidence="1">Belongs to the Mg-chelatase subunits D/I family.</text>
</comment>
<dbReference type="AlphaFoldDB" id="A0A0P0N5B8"/>
<dbReference type="InterPro" id="IPR036465">
    <property type="entry name" value="vWFA_dom_sf"/>
</dbReference>
<feature type="domain" description="VWFA" evidence="5">
    <location>
        <begin position="500"/>
        <end position="650"/>
    </location>
</feature>
<dbReference type="OrthoDB" id="25914at2157"/>
<feature type="region of interest" description="Disordered" evidence="4">
    <location>
        <begin position="350"/>
        <end position="402"/>
    </location>
</feature>
<accession>A0A0P0N5B8</accession>
<dbReference type="RefSeq" id="WP_055409461.1">
    <property type="nucleotide sequence ID" value="NZ_CP013011.1"/>
</dbReference>
<feature type="region of interest" description="Disordered" evidence="4">
    <location>
        <begin position="415"/>
        <end position="448"/>
    </location>
</feature>
<dbReference type="GO" id="GO:0005524">
    <property type="term" value="F:ATP binding"/>
    <property type="evidence" value="ECO:0007669"/>
    <property type="project" value="UniProtKB-KW"/>
</dbReference>
<dbReference type="PANTHER" id="PTHR35023:SF1">
    <property type="entry name" value="MG-PROTOPORPHYRIN IX CHELATASE"/>
    <property type="match status" value="1"/>
</dbReference>
<reference evidence="6 7" key="1">
    <citation type="submission" date="2015-10" db="EMBL/GenBank/DDBJ databases">
        <title>Complete genome sequence of hyperthermophilic archaeon Pyrodictium delaneyi Su06.</title>
        <authorList>
            <person name="Jung J.-H."/>
            <person name="Lin J."/>
            <person name="Holden J.F."/>
            <person name="Park C.-S."/>
        </authorList>
    </citation>
    <scope>NUCLEOTIDE SEQUENCE [LARGE SCALE GENOMIC DNA]</scope>
    <source>
        <strain evidence="6 7">Su06</strain>
    </source>
</reference>
<evidence type="ECO:0000256" key="2">
    <source>
        <dbReference type="ARBA" id="ARBA00022741"/>
    </source>
</evidence>
<dbReference type="PROSITE" id="PS50234">
    <property type="entry name" value="VWFA"/>
    <property type="match status" value="1"/>
</dbReference>
<dbReference type="Pfam" id="PF17863">
    <property type="entry name" value="AAA_lid_2"/>
    <property type="match status" value="1"/>
</dbReference>
<keyword evidence="2" id="KW-0547">Nucleotide-binding</keyword>
<dbReference type="InterPro" id="IPR027417">
    <property type="entry name" value="P-loop_NTPase"/>
</dbReference>
<dbReference type="SUPFAM" id="SSF52540">
    <property type="entry name" value="P-loop containing nucleoside triphosphate hydrolases"/>
    <property type="match status" value="1"/>
</dbReference>
<dbReference type="KEGG" id="pdl:Pyrde_1416"/>
<dbReference type="Gene3D" id="1.10.8.80">
    <property type="entry name" value="Magnesium chelatase subunit I, C-Terminal domain"/>
    <property type="match status" value="1"/>
</dbReference>
<keyword evidence="3" id="KW-0067">ATP-binding</keyword>
<dbReference type="GeneID" id="26099757"/>
<protein>
    <submittedName>
        <fullName evidence="6">Putative magnesium chelatase</fullName>
    </submittedName>
</protein>
<evidence type="ECO:0000259" key="5">
    <source>
        <dbReference type="PROSITE" id="PS50234"/>
    </source>
</evidence>
<evidence type="ECO:0000256" key="4">
    <source>
        <dbReference type="SAM" id="MobiDB-lite"/>
    </source>
</evidence>
<dbReference type="STRING" id="1273541.Pyrde_1416"/>